<dbReference type="EMBL" id="GBBR01000082">
    <property type="protein sequence ID" value="JAC58980.1"/>
    <property type="molecule type" value="Transcribed_RNA"/>
</dbReference>
<reference evidence="3" key="2">
    <citation type="submission" date="2019-09" db="EMBL/GenBank/DDBJ databases">
        <title>Organ-specific transcriptomic study of the physiology of the cattle tick, Rhipicephalus microplus.</title>
        <authorList>
            <person name="Tirloni L."/>
            <person name="Braz G."/>
            <person name="Gandara A.C.P."/>
            <person name="Sabadin G.A."/>
            <person name="da Silva R.M."/>
            <person name="Guizzo M.G."/>
            <person name="Machado J.A."/>
            <person name="Costa E.P."/>
            <person name="Gomes H.F."/>
            <person name="Moraes J."/>
            <person name="Mota M.B.S."/>
            <person name="Mesquita R.D."/>
            <person name="Alvarenga P.H."/>
            <person name="Alves F."/>
            <person name="Seixas A."/>
            <person name="da Fonseca R.N."/>
            <person name="Fogaca A."/>
            <person name="Logullo C."/>
            <person name="Tanaka A."/>
            <person name="Daffre S."/>
            <person name="Termignoni C."/>
            <person name="Vaz I.S.Jr."/>
            <person name="Oliveira P.L."/>
            <person name="Ribeiro J.M."/>
        </authorList>
    </citation>
    <scope>NUCLEOTIDE SEQUENCE</scope>
    <source>
        <strain evidence="3">Porto Alegre</strain>
    </source>
</reference>
<dbReference type="InterPro" id="IPR012674">
    <property type="entry name" value="Calycin"/>
</dbReference>
<dbReference type="GO" id="GO:0043176">
    <property type="term" value="F:amine binding"/>
    <property type="evidence" value="ECO:0007669"/>
    <property type="project" value="InterPro"/>
</dbReference>
<dbReference type="Gene3D" id="2.40.128.20">
    <property type="match status" value="1"/>
</dbReference>
<dbReference type="VEuPathDB" id="VectorBase:LOC119178256"/>
<name>A0A034WXN5_RHIMP</name>
<keyword evidence="1" id="KW-0732">Signal</keyword>
<evidence type="ECO:0000256" key="1">
    <source>
        <dbReference type="SAM" id="SignalP"/>
    </source>
</evidence>
<reference evidence="2" key="1">
    <citation type="journal article" date="2014" name="PLoS ONE">
        <title>Proteomic Analysis of Cattle Tick Rhipicephalus (Boophilus) microplus Saliva: A Comparison between Partially and Fully Engorged Females.</title>
        <authorList>
            <person name="Tirloni L."/>
            <person name="Reck J."/>
            <person name="Terra R.M."/>
            <person name="Martins J.R."/>
            <person name="Mulenga A."/>
            <person name="Sherman N.E."/>
            <person name="Fox J.W."/>
            <person name="Yates J.R.III."/>
            <person name="Termignoni C."/>
            <person name="Pinto A.F."/>
            <person name="da Silva Vaz I.Jr."/>
        </authorList>
    </citation>
    <scope>NUCLEOTIDE SEQUENCE</scope>
</reference>
<sequence>MLQVTSIIIACVCTFWVTPGDVFGDLQTRSENNGLDFFKVIQIHPNGVAILDTDEDGDLECLKAVRTKFEEGQAADYVWILKGLHGRPKRNITVHFKKADQPDRAIVAIDDDEDWKQESRLIYADYKNCAVVEIPYNDNTQCMLWTSEEAKDNVPSQCTEEFRKNCDKEVVAYDKATCNQV</sequence>
<dbReference type="OrthoDB" id="6483690at2759"/>
<organism evidence="2">
    <name type="scientific">Rhipicephalus microplus</name>
    <name type="common">Cattle tick</name>
    <name type="synonym">Boophilus microplus</name>
    <dbReference type="NCBI Taxonomy" id="6941"/>
    <lineage>
        <taxon>Eukaryota</taxon>
        <taxon>Metazoa</taxon>
        <taxon>Ecdysozoa</taxon>
        <taxon>Arthropoda</taxon>
        <taxon>Chelicerata</taxon>
        <taxon>Arachnida</taxon>
        <taxon>Acari</taxon>
        <taxon>Parasitiformes</taxon>
        <taxon>Ixodida</taxon>
        <taxon>Ixodoidea</taxon>
        <taxon>Ixodidae</taxon>
        <taxon>Rhipicephalinae</taxon>
        <taxon>Rhipicephalus</taxon>
        <taxon>Boophilus</taxon>
    </lineage>
</organism>
<feature type="signal peptide" evidence="1">
    <location>
        <begin position="1"/>
        <end position="24"/>
    </location>
</feature>
<proteinExistence type="predicted"/>
<dbReference type="SUPFAM" id="SSF50814">
    <property type="entry name" value="Lipocalins"/>
    <property type="match status" value="1"/>
</dbReference>
<dbReference type="Pfam" id="PF02098">
    <property type="entry name" value="His_binding"/>
    <property type="match status" value="1"/>
</dbReference>
<dbReference type="AlphaFoldDB" id="A0A034WXN5"/>
<accession>A0A034WXN5</accession>
<evidence type="ECO:0000313" key="2">
    <source>
        <dbReference type="EMBL" id="JAC58980.1"/>
    </source>
</evidence>
<dbReference type="GO" id="GO:0030682">
    <property type="term" value="P:symbiont-mediated perturbation of host defenses"/>
    <property type="evidence" value="ECO:0007669"/>
    <property type="project" value="InterPro"/>
</dbReference>
<dbReference type="InterPro" id="IPR002970">
    <property type="entry name" value="Tick_his-bd"/>
</dbReference>
<dbReference type="EMBL" id="GHWJ01008075">
    <property type="protein sequence ID" value="NOV40812.1"/>
    <property type="molecule type" value="Transcribed_RNA"/>
</dbReference>
<evidence type="ECO:0000313" key="3">
    <source>
        <dbReference type="EMBL" id="NOV40812.1"/>
    </source>
</evidence>
<protein>
    <submittedName>
        <fullName evidence="2">Lipocalin 26</fullName>
    </submittedName>
    <submittedName>
        <fullName evidence="3">Putative lipocalin-5 1</fullName>
    </submittedName>
</protein>
<feature type="chain" id="PRO_5036289267" evidence="1">
    <location>
        <begin position="25"/>
        <end position="181"/>
    </location>
</feature>
<dbReference type="SMR" id="A0A034WXN5"/>